<keyword evidence="3" id="KW-1185">Reference proteome</keyword>
<name>A0A8S1KWU0_9CILI</name>
<dbReference type="Proteomes" id="UP000692954">
    <property type="component" value="Unassembled WGS sequence"/>
</dbReference>
<gene>
    <name evidence="2" type="ORF">PSON_ATCC_30995.1.T0110039</name>
</gene>
<feature type="region of interest" description="Disordered" evidence="1">
    <location>
        <begin position="1"/>
        <end position="32"/>
    </location>
</feature>
<dbReference type="EMBL" id="CAJJDN010000011">
    <property type="protein sequence ID" value="CAD8057146.1"/>
    <property type="molecule type" value="Genomic_DNA"/>
</dbReference>
<sequence>MKLDCRHSEIFSQQTQTKTRESPENKIKKTGHWSEQEHQLYIDFLYQSQNLAESSKKNKGQKLFKKMSETIITRSPSQCRSHHQKFNPFSGQGRQTMVLRRTDQSHSNYYLQMRSKQYIRQLFHKLRIKKSESTSEQEICQFIQ</sequence>
<evidence type="ECO:0000313" key="2">
    <source>
        <dbReference type="EMBL" id="CAD8057146.1"/>
    </source>
</evidence>
<evidence type="ECO:0000256" key="1">
    <source>
        <dbReference type="SAM" id="MobiDB-lite"/>
    </source>
</evidence>
<proteinExistence type="predicted"/>
<comment type="caution">
    <text evidence="2">The sequence shown here is derived from an EMBL/GenBank/DDBJ whole genome shotgun (WGS) entry which is preliminary data.</text>
</comment>
<evidence type="ECO:0000313" key="3">
    <source>
        <dbReference type="Proteomes" id="UP000692954"/>
    </source>
</evidence>
<evidence type="ECO:0008006" key="4">
    <source>
        <dbReference type="Google" id="ProtNLM"/>
    </source>
</evidence>
<dbReference type="AlphaFoldDB" id="A0A8S1KWU0"/>
<organism evidence="2 3">
    <name type="scientific">Paramecium sonneborni</name>
    <dbReference type="NCBI Taxonomy" id="65129"/>
    <lineage>
        <taxon>Eukaryota</taxon>
        <taxon>Sar</taxon>
        <taxon>Alveolata</taxon>
        <taxon>Ciliophora</taxon>
        <taxon>Intramacronucleata</taxon>
        <taxon>Oligohymenophorea</taxon>
        <taxon>Peniculida</taxon>
        <taxon>Parameciidae</taxon>
        <taxon>Paramecium</taxon>
    </lineage>
</organism>
<reference evidence="2" key="1">
    <citation type="submission" date="2021-01" db="EMBL/GenBank/DDBJ databases">
        <authorList>
            <consortium name="Genoscope - CEA"/>
            <person name="William W."/>
        </authorList>
    </citation>
    <scope>NUCLEOTIDE SEQUENCE</scope>
</reference>
<protein>
    <recommendedName>
        <fullName evidence="4">Myb-like domain-containing protein</fullName>
    </recommendedName>
</protein>
<accession>A0A8S1KWU0</accession>
<feature type="compositionally biased region" description="Basic and acidic residues" evidence="1">
    <location>
        <begin position="18"/>
        <end position="32"/>
    </location>
</feature>
<dbReference type="OrthoDB" id="290675at2759"/>